<dbReference type="GO" id="GO:0003746">
    <property type="term" value="F:translation elongation factor activity"/>
    <property type="evidence" value="ECO:0007669"/>
    <property type="project" value="UniProtKB-KW"/>
</dbReference>
<sequence>MTNLSATATLLKRRSELYHSVRRFFYQRHVLEVQTPVLSFAAPTAPYLDSFSTTRRLGQRQQNLYLQTSPEFAMKRLLAAGSGAIFQICPVFRHGEAGKQHSPEFTMLEWYRPGFTLTDLMDEVDALIQSILACPPAKRLTYAQAFNDVLSVDIFYADSQQLRQLARQHIAGLPTDWQRDKDGWLELLMSEVIEPAFKNASQPVMISDFPASQAQLATCHANAEGHPVAARFELYLGGLELANGYHELADADELARRFKADNVQRKQLGLPEMPIDTHLLAALEADFPDCSGVALGLDRLLMLLMDVDNIDAVQAIPFETA</sequence>
<dbReference type="SUPFAM" id="SSF55681">
    <property type="entry name" value="Class II aaRS and biotin synthetases"/>
    <property type="match status" value="1"/>
</dbReference>
<evidence type="ECO:0000259" key="6">
    <source>
        <dbReference type="PROSITE" id="PS50862"/>
    </source>
</evidence>
<dbReference type="RefSeq" id="WP_014703734.1">
    <property type="nucleotide sequence ID" value="NC_017856.1"/>
</dbReference>
<dbReference type="PANTHER" id="PTHR42918">
    <property type="entry name" value="LYSYL-TRNA SYNTHETASE"/>
    <property type="match status" value="1"/>
</dbReference>
<reference evidence="7 8" key="1">
    <citation type="journal article" date="2012" name="J. Bacteriol.">
        <title>Complete genome sequences of Methylophaga sp. strain JAM1 and Methylophaga sp. strain JAM7.</title>
        <authorList>
            <person name="Villeneuve C."/>
            <person name="Martineau C."/>
            <person name="Mauffrey F."/>
            <person name="Villemur R."/>
        </authorList>
    </citation>
    <scope>NUCLEOTIDE SEQUENCE [LARGE SCALE GENOMIC DNA]</scope>
    <source>
        <strain evidence="7 8">JAM7</strain>
    </source>
</reference>
<dbReference type="PANTHER" id="PTHR42918:SF6">
    <property type="entry name" value="ELONGATION FACTOR P--(R)-BETA-LYSINE LIGASE"/>
    <property type="match status" value="1"/>
</dbReference>
<dbReference type="GO" id="GO:0006430">
    <property type="term" value="P:lysyl-tRNA aminoacylation"/>
    <property type="evidence" value="ECO:0007669"/>
    <property type="project" value="InterPro"/>
</dbReference>
<comment type="subunit">
    <text evidence="1">Homodimer.</text>
</comment>
<proteinExistence type="predicted"/>
<dbReference type="Pfam" id="PF00152">
    <property type="entry name" value="tRNA-synt_2"/>
    <property type="match status" value="1"/>
</dbReference>
<dbReference type="Proteomes" id="UP000009145">
    <property type="component" value="Chromosome"/>
</dbReference>
<protein>
    <submittedName>
        <fullName evidence="7">Translation elongation factor P Lys34:lysine transferase</fullName>
    </submittedName>
</protein>
<dbReference type="PROSITE" id="PS50862">
    <property type="entry name" value="AA_TRNA_LIGASE_II"/>
    <property type="match status" value="1"/>
</dbReference>
<evidence type="ECO:0000256" key="2">
    <source>
        <dbReference type="ARBA" id="ARBA00022598"/>
    </source>
</evidence>
<dbReference type="GO" id="GO:0000049">
    <property type="term" value="F:tRNA binding"/>
    <property type="evidence" value="ECO:0007669"/>
    <property type="project" value="TreeGrafter"/>
</dbReference>
<dbReference type="PATRIC" id="fig|754477.3.peg.1138"/>
<comment type="catalytic activity">
    <reaction evidence="5">
        <text>D-beta-lysine + L-lysyl-[protein] + ATP = N(6)-((3R)-3,6-diaminohexanoyl)-L-lysyl-[protein] + AMP + diphosphate + H(+)</text>
        <dbReference type="Rhea" id="RHEA:83435"/>
        <dbReference type="Rhea" id="RHEA-COMP:9752"/>
        <dbReference type="Rhea" id="RHEA-COMP:20131"/>
        <dbReference type="ChEBI" id="CHEBI:15378"/>
        <dbReference type="ChEBI" id="CHEBI:29969"/>
        <dbReference type="ChEBI" id="CHEBI:30616"/>
        <dbReference type="ChEBI" id="CHEBI:33019"/>
        <dbReference type="ChEBI" id="CHEBI:84138"/>
        <dbReference type="ChEBI" id="CHEBI:156053"/>
        <dbReference type="ChEBI" id="CHEBI:456215"/>
    </reaction>
    <physiologicalReaction direction="left-to-right" evidence="5">
        <dbReference type="Rhea" id="RHEA:83436"/>
    </physiologicalReaction>
</comment>
<dbReference type="InterPro" id="IPR006195">
    <property type="entry name" value="aa-tRNA-synth_II"/>
</dbReference>
<dbReference type="KEGG" id="mec:Q7C_1159"/>
<dbReference type="AlphaFoldDB" id="I1YHC1"/>
<dbReference type="EMBL" id="CP003380">
    <property type="protein sequence ID" value="AFJ02314.1"/>
    <property type="molecule type" value="Genomic_DNA"/>
</dbReference>
<accession>I1YHC1</accession>
<dbReference type="eggNOG" id="COG2269">
    <property type="taxonomic scope" value="Bacteria"/>
</dbReference>
<dbReference type="InterPro" id="IPR045864">
    <property type="entry name" value="aa-tRNA-synth_II/BPL/LPL"/>
</dbReference>
<keyword evidence="8" id="KW-1185">Reference proteome</keyword>
<dbReference type="InterPro" id="IPR004364">
    <property type="entry name" value="Aa-tRNA-synt_II"/>
</dbReference>
<dbReference type="PRINTS" id="PR00982">
    <property type="entry name" value="TRNASYNTHLYS"/>
</dbReference>
<keyword evidence="2" id="KW-0436">Ligase</keyword>
<dbReference type="GO" id="GO:0004824">
    <property type="term" value="F:lysine-tRNA ligase activity"/>
    <property type="evidence" value="ECO:0007669"/>
    <property type="project" value="InterPro"/>
</dbReference>
<dbReference type="InterPro" id="IPR018149">
    <property type="entry name" value="Lys-tRNA-synth_II_C"/>
</dbReference>
<dbReference type="FunFam" id="3.30.930.10:FF:000017">
    <property type="entry name" value="Elongation factor P--(R)-beta-lysine ligase"/>
    <property type="match status" value="1"/>
</dbReference>
<keyword evidence="4" id="KW-0067">ATP-binding</keyword>
<dbReference type="GO" id="GO:0005524">
    <property type="term" value="F:ATP binding"/>
    <property type="evidence" value="ECO:0007669"/>
    <property type="project" value="UniProtKB-KW"/>
</dbReference>
<dbReference type="OrthoDB" id="9802326at2"/>
<dbReference type="NCBIfam" id="NF006828">
    <property type="entry name" value="PRK09350.1"/>
    <property type="match status" value="1"/>
</dbReference>
<dbReference type="STRING" id="754477.Q7C_1159"/>
<evidence type="ECO:0000256" key="3">
    <source>
        <dbReference type="ARBA" id="ARBA00022741"/>
    </source>
</evidence>
<evidence type="ECO:0000256" key="5">
    <source>
        <dbReference type="ARBA" id="ARBA00052794"/>
    </source>
</evidence>
<evidence type="ECO:0000256" key="1">
    <source>
        <dbReference type="ARBA" id="ARBA00011738"/>
    </source>
</evidence>
<dbReference type="GO" id="GO:0016740">
    <property type="term" value="F:transferase activity"/>
    <property type="evidence" value="ECO:0007669"/>
    <property type="project" value="UniProtKB-KW"/>
</dbReference>
<dbReference type="Gene3D" id="3.30.930.10">
    <property type="entry name" value="Bira Bifunctional Protein, Domain 2"/>
    <property type="match status" value="1"/>
</dbReference>
<gene>
    <name evidence="7" type="ordered locus">Q7C_1159</name>
</gene>
<dbReference type="GO" id="GO:0005829">
    <property type="term" value="C:cytosol"/>
    <property type="evidence" value="ECO:0007669"/>
    <property type="project" value="TreeGrafter"/>
</dbReference>
<name>I1YHC1_METFJ</name>
<keyword evidence="3" id="KW-0547">Nucleotide-binding</keyword>
<evidence type="ECO:0000313" key="7">
    <source>
        <dbReference type="EMBL" id="AFJ02314.1"/>
    </source>
</evidence>
<keyword evidence="7" id="KW-0648">Protein biosynthesis</keyword>
<evidence type="ECO:0000256" key="4">
    <source>
        <dbReference type="ARBA" id="ARBA00022840"/>
    </source>
</evidence>
<dbReference type="HOGENOM" id="CLU_008255_1_1_6"/>
<dbReference type="NCBIfam" id="TIGR00462">
    <property type="entry name" value="genX"/>
    <property type="match status" value="1"/>
</dbReference>
<keyword evidence="7" id="KW-0251">Elongation factor</keyword>
<evidence type="ECO:0000313" key="8">
    <source>
        <dbReference type="Proteomes" id="UP000009145"/>
    </source>
</evidence>
<organism evidence="7 8">
    <name type="scientific">Methylophaga frappieri (strain ATCC BAA-2434 / DSM 25690 / JAM7)</name>
    <dbReference type="NCBI Taxonomy" id="754477"/>
    <lineage>
        <taxon>Bacteria</taxon>
        <taxon>Pseudomonadati</taxon>
        <taxon>Pseudomonadota</taxon>
        <taxon>Gammaproteobacteria</taxon>
        <taxon>Thiotrichales</taxon>
        <taxon>Piscirickettsiaceae</taxon>
        <taxon>Methylophaga</taxon>
    </lineage>
</organism>
<feature type="domain" description="Aminoacyl-transfer RNA synthetases class-II family profile" evidence="6">
    <location>
        <begin position="14"/>
        <end position="317"/>
    </location>
</feature>
<dbReference type="InterPro" id="IPR004525">
    <property type="entry name" value="EpmA"/>
</dbReference>
<keyword evidence="7" id="KW-0808">Transferase</keyword>